<evidence type="ECO:0000313" key="2">
    <source>
        <dbReference type="EMBL" id="QIP09956.1"/>
    </source>
</evidence>
<proteinExistence type="predicted"/>
<dbReference type="SUPFAM" id="SSF81273">
    <property type="entry name" value="H-NS histone-like proteins"/>
    <property type="match status" value="1"/>
</dbReference>
<evidence type="ECO:0000256" key="1">
    <source>
        <dbReference type="SAM" id="MobiDB-lite"/>
    </source>
</evidence>
<dbReference type="GO" id="GO:0003677">
    <property type="term" value="F:DNA binding"/>
    <property type="evidence" value="ECO:0007669"/>
    <property type="project" value="InterPro"/>
</dbReference>
<dbReference type="Proteomes" id="UP000500895">
    <property type="component" value="Chromosome"/>
</dbReference>
<feature type="compositionally biased region" description="Basic and acidic residues" evidence="1">
    <location>
        <begin position="29"/>
        <end position="39"/>
    </location>
</feature>
<accession>A0A6G9AC99</accession>
<organism evidence="2 3">
    <name type="scientific">Bradyrhizobium symbiodeficiens</name>
    <dbReference type="NCBI Taxonomy" id="1404367"/>
    <lineage>
        <taxon>Bacteria</taxon>
        <taxon>Pseudomonadati</taxon>
        <taxon>Pseudomonadota</taxon>
        <taxon>Alphaproteobacteria</taxon>
        <taxon>Hyphomicrobiales</taxon>
        <taxon>Nitrobacteraceae</taxon>
        <taxon>Bradyrhizobium</taxon>
    </lineage>
</organism>
<dbReference type="EMBL" id="CP050066">
    <property type="protein sequence ID" value="QIP09956.1"/>
    <property type="molecule type" value="Genomic_DNA"/>
</dbReference>
<feature type="region of interest" description="Disordered" evidence="1">
    <location>
        <begin position="29"/>
        <end position="66"/>
    </location>
</feature>
<name>A0A6G9AC99_9BRAD</name>
<evidence type="ECO:0000313" key="3">
    <source>
        <dbReference type="Proteomes" id="UP000500895"/>
    </source>
</evidence>
<dbReference type="RefSeq" id="WP_166469421.1">
    <property type="nucleotide sequence ID" value="NZ_CP050066.2"/>
</dbReference>
<protein>
    <submittedName>
        <fullName evidence="2">H-NS family nucleoid-associated regulatory protein</fullName>
    </submittedName>
</protein>
<sequence>MQIESLSIEGLAALRDKVTQTLADKVAARQKEPLAEVEKVGAPVTSKPPTARPKRPVKYRDGENTWSGVGTMPAWAKLKGDTLEQYRA</sequence>
<dbReference type="AlphaFoldDB" id="A0A6G9AC99"/>
<gene>
    <name evidence="2" type="ORF">HAV00_28625</name>
</gene>
<dbReference type="InterPro" id="IPR037150">
    <property type="entry name" value="H-NS_C_dom_sf"/>
</dbReference>
<dbReference type="Gene3D" id="4.10.430.10">
    <property type="entry name" value="Histone-like protein H-NS, C-terminal domain"/>
    <property type="match status" value="1"/>
</dbReference>
<reference evidence="2 3" key="1">
    <citation type="journal article" date="2020" name="Int. J. Syst. Evol. Microbiol.">
        <title>Description and complete genome sequences of Bradyrhizobium symbiodeficiens sp. nov., a non-symbiotic bacterium associated with legumes native to Canada.</title>
        <authorList>
            <person name="Bromfield E.S.P."/>
            <person name="Cloutier S."/>
            <person name="Nguyen H.D.T."/>
        </authorList>
    </citation>
    <scope>NUCLEOTIDE SEQUENCE [LARGE SCALE GENOMIC DNA]</scope>
    <source>
        <strain evidence="2 3">101S1MB</strain>
    </source>
</reference>